<organism evidence="1">
    <name type="scientific">viral metagenome</name>
    <dbReference type="NCBI Taxonomy" id="1070528"/>
    <lineage>
        <taxon>unclassified sequences</taxon>
        <taxon>metagenomes</taxon>
        <taxon>organismal metagenomes</taxon>
    </lineage>
</organism>
<accession>A0A6C0DNT7</accession>
<proteinExistence type="predicted"/>
<dbReference type="EMBL" id="MN739647">
    <property type="protein sequence ID" value="QHT17992.1"/>
    <property type="molecule type" value="Genomic_DNA"/>
</dbReference>
<name>A0A6C0DNT7_9ZZZZ</name>
<dbReference type="AlphaFoldDB" id="A0A6C0DNT7"/>
<evidence type="ECO:0000313" key="1">
    <source>
        <dbReference type="EMBL" id="QHT17992.1"/>
    </source>
</evidence>
<sequence>MDCKKLARIFEKCASPHYSFPKNAQEVIANEAQTYNCILLSNTLRKQCDEYKNKDLSLQDITIYDEK</sequence>
<protein>
    <submittedName>
        <fullName evidence="1">Uncharacterized protein</fullName>
    </submittedName>
</protein>
<reference evidence="1" key="1">
    <citation type="journal article" date="2020" name="Nature">
        <title>Giant virus diversity and host interactions through global metagenomics.</title>
        <authorList>
            <person name="Schulz F."/>
            <person name="Roux S."/>
            <person name="Paez-Espino D."/>
            <person name="Jungbluth S."/>
            <person name="Walsh D.A."/>
            <person name="Denef V.J."/>
            <person name="McMahon K.D."/>
            <person name="Konstantinidis K.T."/>
            <person name="Eloe-Fadrosh E.A."/>
            <person name="Kyrpides N.C."/>
            <person name="Woyke T."/>
        </authorList>
    </citation>
    <scope>NUCLEOTIDE SEQUENCE</scope>
    <source>
        <strain evidence="1">GVMAG-M-3300023174-3</strain>
    </source>
</reference>